<reference evidence="9 10" key="1">
    <citation type="submission" date="2018-06" db="EMBL/GenBank/DDBJ databases">
        <title>Complete genome of Desulfovibrio indonesiensis P37SLT.</title>
        <authorList>
            <person name="Crispim J.S."/>
            <person name="Vidigal P.M.P."/>
            <person name="Silva L.C.F."/>
            <person name="Laguardia C.N."/>
            <person name="Araujo L.C."/>
            <person name="Dias R.S."/>
            <person name="Sousa M.P."/>
            <person name="Paula S.O."/>
            <person name="Silva C."/>
        </authorList>
    </citation>
    <scope>NUCLEOTIDE SEQUENCE [LARGE SCALE GENOMIC DNA]</scope>
    <source>
        <strain evidence="9 10">P37SLT</strain>
    </source>
</reference>
<dbReference type="EMBL" id="QMIE01000014">
    <property type="protein sequence ID" value="TVM15864.1"/>
    <property type="molecule type" value="Genomic_DNA"/>
</dbReference>
<keyword evidence="3 7" id="KW-0227">DNA damage</keyword>
<protein>
    <recommendedName>
        <fullName evidence="2 7">DNA repair protein RecO</fullName>
    </recommendedName>
    <alternativeName>
        <fullName evidence="6 7">Recombination protein O</fullName>
    </alternativeName>
</protein>
<keyword evidence="5 7" id="KW-0234">DNA repair</keyword>
<dbReference type="Proteomes" id="UP000448292">
    <property type="component" value="Unassembled WGS sequence"/>
</dbReference>
<dbReference type="Pfam" id="PF11967">
    <property type="entry name" value="RecO_N"/>
    <property type="match status" value="1"/>
</dbReference>
<keyword evidence="10" id="KW-1185">Reference proteome</keyword>
<evidence type="ECO:0000256" key="6">
    <source>
        <dbReference type="ARBA" id="ARBA00033409"/>
    </source>
</evidence>
<dbReference type="InterPro" id="IPR022572">
    <property type="entry name" value="DNA_rep/recomb_RecO_N"/>
</dbReference>
<evidence type="ECO:0000256" key="1">
    <source>
        <dbReference type="ARBA" id="ARBA00007452"/>
    </source>
</evidence>
<dbReference type="SUPFAM" id="SSF50249">
    <property type="entry name" value="Nucleic acid-binding proteins"/>
    <property type="match status" value="1"/>
</dbReference>
<dbReference type="InterPro" id="IPR003717">
    <property type="entry name" value="RecO"/>
</dbReference>
<dbReference type="PANTHER" id="PTHR33991:SF1">
    <property type="entry name" value="DNA REPAIR PROTEIN RECO"/>
    <property type="match status" value="1"/>
</dbReference>
<dbReference type="GO" id="GO:0006302">
    <property type="term" value="P:double-strand break repair"/>
    <property type="evidence" value="ECO:0007669"/>
    <property type="project" value="TreeGrafter"/>
</dbReference>
<evidence type="ECO:0000256" key="5">
    <source>
        <dbReference type="ARBA" id="ARBA00023204"/>
    </source>
</evidence>
<evidence type="ECO:0000313" key="10">
    <source>
        <dbReference type="Proteomes" id="UP000448292"/>
    </source>
</evidence>
<evidence type="ECO:0000256" key="7">
    <source>
        <dbReference type="HAMAP-Rule" id="MF_00201"/>
    </source>
</evidence>
<dbReference type="OrthoDB" id="9780797at2"/>
<comment type="function">
    <text evidence="7">Involved in DNA repair and RecF pathway recombination.</text>
</comment>
<dbReference type="GO" id="GO:0043590">
    <property type="term" value="C:bacterial nucleoid"/>
    <property type="evidence" value="ECO:0007669"/>
    <property type="project" value="TreeGrafter"/>
</dbReference>
<dbReference type="SUPFAM" id="SSF57863">
    <property type="entry name" value="ArfGap/RecO-like zinc finger"/>
    <property type="match status" value="1"/>
</dbReference>
<dbReference type="GO" id="GO:0006310">
    <property type="term" value="P:DNA recombination"/>
    <property type="evidence" value="ECO:0007669"/>
    <property type="project" value="UniProtKB-UniRule"/>
</dbReference>
<dbReference type="PANTHER" id="PTHR33991">
    <property type="entry name" value="DNA REPAIR PROTEIN RECO"/>
    <property type="match status" value="1"/>
</dbReference>
<dbReference type="NCBIfam" id="TIGR00613">
    <property type="entry name" value="reco"/>
    <property type="match status" value="1"/>
</dbReference>
<evidence type="ECO:0000259" key="8">
    <source>
        <dbReference type="Pfam" id="PF11967"/>
    </source>
</evidence>
<dbReference type="InterPro" id="IPR012340">
    <property type="entry name" value="NA-bd_OB-fold"/>
</dbReference>
<evidence type="ECO:0000256" key="3">
    <source>
        <dbReference type="ARBA" id="ARBA00022763"/>
    </source>
</evidence>
<dbReference type="HAMAP" id="MF_00201">
    <property type="entry name" value="RecO"/>
    <property type="match status" value="1"/>
</dbReference>
<dbReference type="AlphaFoldDB" id="A0A7M3MC18"/>
<organism evidence="9 10">
    <name type="scientific">Oceanidesulfovibrio indonesiensis</name>
    <dbReference type="NCBI Taxonomy" id="54767"/>
    <lineage>
        <taxon>Bacteria</taxon>
        <taxon>Pseudomonadati</taxon>
        <taxon>Thermodesulfobacteriota</taxon>
        <taxon>Desulfovibrionia</taxon>
        <taxon>Desulfovibrionales</taxon>
        <taxon>Desulfovibrionaceae</taxon>
        <taxon>Oceanidesulfovibrio</taxon>
    </lineage>
</organism>
<gene>
    <name evidence="7 9" type="primary">recO</name>
    <name evidence="9" type="ORF">DPQ33_14260</name>
</gene>
<keyword evidence="4 7" id="KW-0233">DNA recombination</keyword>
<dbReference type="InterPro" id="IPR037278">
    <property type="entry name" value="ARFGAP/RecO"/>
</dbReference>
<evidence type="ECO:0000313" key="9">
    <source>
        <dbReference type="EMBL" id="TVM15864.1"/>
    </source>
</evidence>
<dbReference type="RefSeq" id="WP_144303905.1">
    <property type="nucleotide sequence ID" value="NZ_QMIE01000014.1"/>
</dbReference>
<accession>A0A7M3MC18</accession>
<dbReference type="InterPro" id="IPR042242">
    <property type="entry name" value="RecO_C"/>
</dbReference>
<dbReference type="Gene3D" id="1.20.1440.120">
    <property type="entry name" value="Recombination protein O, C-terminal domain"/>
    <property type="match status" value="1"/>
</dbReference>
<dbReference type="Pfam" id="PF02565">
    <property type="entry name" value="RecO_C"/>
    <property type="match status" value="1"/>
</dbReference>
<comment type="caution">
    <text evidence="9">The sequence shown here is derived from an EMBL/GenBank/DDBJ whole genome shotgun (WGS) entry which is preliminary data.</text>
</comment>
<evidence type="ECO:0000256" key="4">
    <source>
        <dbReference type="ARBA" id="ARBA00023172"/>
    </source>
</evidence>
<sequence length="256" mass="28280">MEFTDKALVLKVGAFREADLWVRFLSPSRGALTAFAFGGAKSKRRFCGCLDALCEIHVRVRSSGRGEYLCLEEGSLLAAPRRLRTDWHRLGLAMRCIKFLEAVCPGSQGAPEAYALACDLLRTLEEETEPDTLFAHLFRARASREQGFGPDFERCAACGEPLFHAQNGRGQAHLLFVEEGRVLCRICASRTGAAGRPLQISQESAYVLGPVVDAGPQAWLEPDISPQARRECAAAVDALVRYHLGLAWDRARYRNV</sequence>
<comment type="similarity">
    <text evidence="1 7">Belongs to the RecO family.</text>
</comment>
<feature type="domain" description="DNA replication/recombination mediator RecO N-terminal" evidence="8">
    <location>
        <begin position="1"/>
        <end position="67"/>
    </location>
</feature>
<evidence type="ECO:0000256" key="2">
    <source>
        <dbReference type="ARBA" id="ARBA00021310"/>
    </source>
</evidence>
<name>A0A7M3MC18_9BACT</name>
<dbReference type="Gene3D" id="2.40.50.140">
    <property type="entry name" value="Nucleic acid-binding proteins"/>
    <property type="match status" value="1"/>
</dbReference>
<proteinExistence type="inferred from homology"/>